<dbReference type="Proteomes" id="UP000787156">
    <property type="component" value="Unassembled WGS sequence"/>
</dbReference>
<gene>
    <name evidence="1" type="ORF">K8V79_08065</name>
</gene>
<sequence length="73" mass="8466">MLKKINEWHIATAADGNEINVKLIPLKRKQNTMEGFIWVEVGQMIQLPNGEEIQFNQDGRSFYTGVNQLYRLS</sequence>
<reference evidence="1" key="1">
    <citation type="journal article" date="2021" name="PeerJ">
        <title>Extensive microbial diversity within the chicken gut microbiome revealed by metagenomics and culture.</title>
        <authorList>
            <person name="Gilroy R."/>
            <person name="Ravi A."/>
            <person name="Getino M."/>
            <person name="Pursley I."/>
            <person name="Horton D.L."/>
            <person name="Alikhan N.F."/>
            <person name="Baker D."/>
            <person name="Gharbi K."/>
            <person name="Hall N."/>
            <person name="Watson M."/>
            <person name="Adriaenssens E.M."/>
            <person name="Foster-Nyarko E."/>
            <person name="Jarju S."/>
            <person name="Secka A."/>
            <person name="Antonio M."/>
            <person name="Oren A."/>
            <person name="Chaudhuri R.R."/>
            <person name="La Ragione R."/>
            <person name="Hildebrand F."/>
            <person name="Pallen M.J."/>
        </authorList>
    </citation>
    <scope>NUCLEOTIDE SEQUENCE</scope>
    <source>
        <strain evidence="1">CHK135-1449</strain>
    </source>
</reference>
<reference evidence="1" key="2">
    <citation type="submission" date="2021-09" db="EMBL/GenBank/DDBJ databases">
        <authorList>
            <person name="Gilroy R."/>
        </authorList>
    </citation>
    <scope>NUCLEOTIDE SEQUENCE</scope>
    <source>
        <strain evidence="1">CHK135-1449</strain>
    </source>
</reference>
<accession>A0A9D2UT53</accession>
<dbReference type="EMBL" id="DYWX01000085">
    <property type="protein sequence ID" value="HJF28184.1"/>
    <property type="molecule type" value="Genomic_DNA"/>
</dbReference>
<proteinExistence type="predicted"/>
<evidence type="ECO:0000313" key="2">
    <source>
        <dbReference type="Proteomes" id="UP000787156"/>
    </source>
</evidence>
<evidence type="ECO:0000313" key="1">
    <source>
        <dbReference type="EMBL" id="HJF28184.1"/>
    </source>
</evidence>
<name>A0A9D2UT53_ACILW</name>
<protein>
    <submittedName>
        <fullName evidence="1">Transposase</fullName>
    </submittedName>
</protein>
<dbReference type="AlphaFoldDB" id="A0A9D2UT53"/>
<comment type="caution">
    <text evidence="1">The sequence shown here is derived from an EMBL/GenBank/DDBJ whole genome shotgun (WGS) entry which is preliminary data.</text>
</comment>
<organism evidence="1 2">
    <name type="scientific">Acinetobacter lwoffii</name>
    <dbReference type="NCBI Taxonomy" id="28090"/>
    <lineage>
        <taxon>Bacteria</taxon>
        <taxon>Pseudomonadati</taxon>
        <taxon>Pseudomonadota</taxon>
        <taxon>Gammaproteobacteria</taxon>
        <taxon>Moraxellales</taxon>
        <taxon>Moraxellaceae</taxon>
        <taxon>Acinetobacter</taxon>
    </lineage>
</organism>